<sequence length="860" mass="93355">MLPGFLVDHFSDKGMRRLPTSLSFPLKRNAAALQEPPSVFEKSPEVRRPQKRPLVKSDERTPKRARMDSTVSKTVKSGDLSDKISENPVNYEESPSKDSRSYRSHKRSKEKHRKRSNKKRIDEDDRKNKRQHDRTSPEGYAAPTTNLVASYSSDEENEATKPLAQIRPAPATLPRTKSVSSPKVKSERKMLFTSTSPQDSTTTKVTKETAKSTWDSSDSDFETALGAPIKSSQENGKDDGVVKKKERLYLPVQHEVEGVLLALTHPEEDLPQLLVLVLRVVVVYLDRIEDEVVIKRADITAVDTAVGQLLDLFTRTVLIQGLQVVIGGEGVILEVGVILIAEDLIVRIPLEVGVDVIPHLIDHIPVIARVLLLPLFAEEQSPIVGFLSTFTKAHKPSQVVAAAASEAVKKVTGRIDPSPSVSPLSLSKLEETSSSSKEAAVSPPKTEEKKEEAGNVESEAKKDVANYIGPQVPPDMAKKLGLSLDATSTSGGNNTSWKAHVGAKKKSDKLLIENVKKSEDNKADFMIPPEKDEEYRALQAKAQAHAQQRQLQAATQQQQLAAISNVTPFTAAAAAAAMLHNGQSAVALPHITIEQLRARQNVCLLSGHQEQAIQLESYIRQQQQAENVSAALQQQQQQQQLLQMMALHQQQQQNAALLMAAQQANPIHTAQQAALLLAAQQNQHQATITDHSALLAAQVQQQAQAHQALIQRQILNATALQQQQILQMRLYASSTAATAGNQAVIQALPANTSTTAGQQQAFVNGGVGANTTTSTTANETTTSNDAVNTNPLMAAVAAAQRNQAINQEHAQQQLNAAAMVGAAAAAAAAVRMLILFDIINYFSLGKSAYSLTRGDTLLVE</sequence>
<organism evidence="5">
    <name type="scientific">Rodentolepis nana</name>
    <name type="common">Dwarf tapeworm</name>
    <name type="synonym">Hymenolepis nana</name>
    <dbReference type="NCBI Taxonomy" id="102285"/>
    <lineage>
        <taxon>Eukaryota</taxon>
        <taxon>Metazoa</taxon>
        <taxon>Spiralia</taxon>
        <taxon>Lophotrochozoa</taxon>
        <taxon>Platyhelminthes</taxon>
        <taxon>Cestoda</taxon>
        <taxon>Eucestoda</taxon>
        <taxon>Cyclophyllidea</taxon>
        <taxon>Hymenolepididae</taxon>
        <taxon>Rodentolepis</taxon>
    </lineage>
</organism>
<feature type="compositionally biased region" description="Polar residues" evidence="2">
    <location>
        <begin position="192"/>
        <end position="204"/>
    </location>
</feature>
<evidence type="ECO:0000313" key="5">
    <source>
        <dbReference type="WBParaSite" id="HNAJ_0000954101-mRNA-1"/>
    </source>
</evidence>
<feature type="compositionally biased region" description="Basic and acidic residues" evidence="2">
    <location>
        <begin position="445"/>
        <end position="464"/>
    </location>
</feature>
<keyword evidence="4" id="KW-1185">Reference proteome</keyword>
<keyword evidence="1" id="KW-0677">Repeat</keyword>
<dbReference type="PANTHER" id="PTHR12345:SF3">
    <property type="entry name" value="PDZ DOMAIN-CONTAINING PROTEIN"/>
    <property type="match status" value="1"/>
</dbReference>
<feature type="compositionally biased region" description="Basic residues" evidence="2">
    <location>
        <begin position="102"/>
        <end position="118"/>
    </location>
</feature>
<feature type="region of interest" description="Disordered" evidence="2">
    <location>
        <begin position="415"/>
        <end position="472"/>
    </location>
</feature>
<dbReference type="InterPro" id="IPR051230">
    <property type="entry name" value="APP-Binding"/>
</dbReference>
<dbReference type="WBParaSite" id="HNAJ_0000954101-mRNA-1">
    <property type="protein sequence ID" value="HNAJ_0000954101-mRNA-1"/>
    <property type="gene ID" value="HNAJ_0000954101"/>
</dbReference>
<evidence type="ECO:0000313" key="3">
    <source>
        <dbReference type="EMBL" id="VDO06078.1"/>
    </source>
</evidence>
<evidence type="ECO:0000313" key="4">
    <source>
        <dbReference type="Proteomes" id="UP000278807"/>
    </source>
</evidence>
<dbReference type="STRING" id="102285.A0A0R3TPW3"/>
<gene>
    <name evidence="3" type="ORF">HNAJ_LOCUS9536</name>
</gene>
<reference evidence="3 4" key="2">
    <citation type="submission" date="2018-11" db="EMBL/GenBank/DDBJ databases">
        <authorList>
            <consortium name="Pathogen Informatics"/>
        </authorList>
    </citation>
    <scope>NUCLEOTIDE SEQUENCE [LARGE SCALE GENOMIC DNA]</scope>
</reference>
<feature type="compositionally biased region" description="Polar residues" evidence="2">
    <location>
        <begin position="143"/>
        <end position="152"/>
    </location>
</feature>
<reference evidence="5" key="1">
    <citation type="submission" date="2017-02" db="UniProtKB">
        <authorList>
            <consortium name="WormBaseParasite"/>
        </authorList>
    </citation>
    <scope>IDENTIFICATION</scope>
</reference>
<dbReference type="OrthoDB" id="6280488at2759"/>
<accession>A0A0R3TPW3</accession>
<protein>
    <submittedName>
        <fullName evidence="5">Transcriptional regulator ATRX homolog</fullName>
    </submittedName>
</protein>
<name>A0A0R3TPW3_RODNA</name>
<feature type="region of interest" description="Disordered" evidence="2">
    <location>
        <begin position="33"/>
        <end position="219"/>
    </location>
</feature>
<dbReference type="GO" id="GO:0005737">
    <property type="term" value="C:cytoplasm"/>
    <property type="evidence" value="ECO:0007669"/>
    <property type="project" value="TreeGrafter"/>
</dbReference>
<dbReference type="Proteomes" id="UP000278807">
    <property type="component" value="Unassembled WGS sequence"/>
</dbReference>
<dbReference type="GO" id="GO:0005886">
    <property type="term" value="C:plasma membrane"/>
    <property type="evidence" value="ECO:0007669"/>
    <property type="project" value="TreeGrafter"/>
</dbReference>
<dbReference type="EMBL" id="UZAE01012646">
    <property type="protein sequence ID" value="VDO06078.1"/>
    <property type="molecule type" value="Genomic_DNA"/>
</dbReference>
<dbReference type="AlphaFoldDB" id="A0A0R3TPW3"/>
<evidence type="ECO:0000256" key="1">
    <source>
        <dbReference type="ARBA" id="ARBA00022737"/>
    </source>
</evidence>
<feature type="compositionally biased region" description="Low complexity" evidence="2">
    <location>
        <begin position="417"/>
        <end position="444"/>
    </location>
</feature>
<dbReference type="PANTHER" id="PTHR12345">
    <property type="entry name" value="SYNTENIN RELATED"/>
    <property type="match status" value="1"/>
</dbReference>
<proteinExistence type="predicted"/>
<evidence type="ECO:0000256" key="2">
    <source>
        <dbReference type="SAM" id="MobiDB-lite"/>
    </source>
</evidence>
<feature type="compositionally biased region" description="Basic and acidic residues" evidence="2">
    <location>
        <begin position="55"/>
        <end position="67"/>
    </location>
</feature>